<keyword evidence="2 3" id="KW-0342">GTP-binding</keyword>
<feature type="binding site" evidence="3">
    <location>
        <begin position="30"/>
        <end position="37"/>
    </location>
    <ligand>
        <name>GTP</name>
        <dbReference type="ChEBI" id="CHEBI:37565"/>
    </ligand>
</feature>
<reference evidence="5 6" key="1">
    <citation type="journal article" date="2014" name="MBio">
        <title>The Ordospora colligata genome; evolution of extreme reduction in microsporidia and host-to-parasite horizontal gene transfer.</title>
        <authorList>
            <person name="Pombert J.-F."/>
            <person name="Haag K.L."/>
            <person name="Beidas S."/>
            <person name="Ebert D."/>
            <person name="Keeling P.J."/>
        </authorList>
    </citation>
    <scope>NUCLEOTIDE SEQUENCE [LARGE SCALE GENOMIC DNA]</scope>
    <source>
        <strain evidence="5 6">OC4</strain>
    </source>
</reference>
<name>A0A0B2UMA5_9MICR</name>
<proteinExistence type="predicted"/>
<dbReference type="InterPro" id="IPR006689">
    <property type="entry name" value="Small_GTPase_ARF/SAR"/>
</dbReference>
<dbReference type="Pfam" id="PF00025">
    <property type="entry name" value="Arf"/>
    <property type="match status" value="1"/>
</dbReference>
<evidence type="ECO:0000313" key="6">
    <source>
        <dbReference type="Proteomes" id="UP000031056"/>
    </source>
</evidence>
<protein>
    <submittedName>
        <fullName evidence="5">ADP-ribosylation factor family domain-containing protein</fullName>
    </submittedName>
</protein>
<dbReference type="InterPro" id="IPR027417">
    <property type="entry name" value="P-loop_NTPase"/>
</dbReference>
<dbReference type="GO" id="GO:0005525">
    <property type="term" value="F:GTP binding"/>
    <property type="evidence" value="ECO:0007669"/>
    <property type="project" value="UniProtKB-KW"/>
</dbReference>
<dbReference type="HOGENOM" id="CLU_040729_10_5_1"/>
<evidence type="ECO:0000256" key="2">
    <source>
        <dbReference type="ARBA" id="ARBA00023134"/>
    </source>
</evidence>
<gene>
    <name evidence="5" type="ORF">M896_011520</name>
</gene>
<dbReference type="OrthoDB" id="2011769at2759"/>
<organism evidence="5 6">
    <name type="scientific">Ordospora colligata OC4</name>
    <dbReference type="NCBI Taxonomy" id="1354746"/>
    <lineage>
        <taxon>Eukaryota</taxon>
        <taxon>Fungi</taxon>
        <taxon>Fungi incertae sedis</taxon>
        <taxon>Microsporidia</taxon>
        <taxon>Ordosporidae</taxon>
        <taxon>Ordospora</taxon>
    </lineage>
</organism>
<dbReference type="PANTHER" id="PTHR45732:SF7">
    <property type="entry name" value="ADP-RIBOSYLATION FACTOR-LIKE PROTEIN 8"/>
    <property type="match status" value="1"/>
</dbReference>
<dbReference type="SUPFAM" id="SSF52540">
    <property type="entry name" value="P-loop containing nucleoside triphosphate hydrolases"/>
    <property type="match status" value="1"/>
</dbReference>
<evidence type="ECO:0000313" key="5">
    <source>
        <dbReference type="EMBL" id="KHN70498.1"/>
    </source>
</evidence>
<dbReference type="GO" id="GO:0003924">
    <property type="term" value="F:GTPase activity"/>
    <property type="evidence" value="ECO:0007669"/>
    <property type="project" value="InterPro"/>
</dbReference>
<keyword evidence="1 3" id="KW-0547">Nucleotide-binding</keyword>
<dbReference type="PANTHER" id="PTHR45732">
    <property type="entry name" value="ADP-RIBOSYLATION FACTOR-LIKE PROTEIN 8"/>
    <property type="match status" value="1"/>
</dbReference>
<dbReference type="GeneID" id="26260995"/>
<accession>A0A0B2UMA5</accession>
<feature type="binding site" evidence="4">
    <location>
        <position position="37"/>
    </location>
    <ligand>
        <name>Mg(2+)</name>
        <dbReference type="ChEBI" id="CHEBI:18420"/>
    </ligand>
</feature>
<dbReference type="AlphaFoldDB" id="A0A0B2UMA5"/>
<keyword evidence="4" id="KW-0479">Metal-binding</keyword>
<comment type="caution">
    <text evidence="5">The sequence shown here is derived from an EMBL/GenBank/DDBJ whole genome shotgun (WGS) entry which is preliminary data.</text>
</comment>
<feature type="binding site" evidence="3">
    <location>
        <position position="76"/>
    </location>
    <ligand>
        <name>GTP</name>
        <dbReference type="ChEBI" id="CHEBI:37565"/>
    </ligand>
</feature>
<sequence>MLGICEKLRSGMKMLRNRLFARNFRVVILGSEQSGKSTIVSKVFGQWPKSFRKQKDVDVYEFREGGINYTVYDVSGKRPLKARWDCLYRRSDVMLYCIDSNGSVDDLERSKEDLLSMLYRNIWTRRNMLVLGTKSEVDRAIGSKEMILAMDLLSIADREISCFSVSTENDMNIGMVKMWLKEQYDVAMVD</sequence>
<dbReference type="Gene3D" id="3.40.50.300">
    <property type="entry name" value="P-loop containing nucleotide triphosphate hydrolases"/>
    <property type="match status" value="1"/>
</dbReference>
<dbReference type="RefSeq" id="XP_014564540.1">
    <property type="nucleotide sequence ID" value="XM_014709054.1"/>
</dbReference>
<dbReference type="InParanoid" id="A0A0B2UMA5"/>
<dbReference type="Proteomes" id="UP000031056">
    <property type="component" value="Unassembled WGS sequence"/>
</dbReference>
<evidence type="ECO:0000256" key="4">
    <source>
        <dbReference type="PIRSR" id="PIRSR606689-2"/>
    </source>
</evidence>
<keyword evidence="4" id="KW-0460">Magnesium</keyword>
<dbReference type="VEuPathDB" id="MicrosporidiaDB:M896_011520"/>
<dbReference type="GO" id="GO:0046872">
    <property type="term" value="F:metal ion binding"/>
    <property type="evidence" value="ECO:0007669"/>
    <property type="project" value="UniProtKB-KW"/>
</dbReference>
<evidence type="ECO:0000256" key="1">
    <source>
        <dbReference type="ARBA" id="ARBA00022741"/>
    </source>
</evidence>
<keyword evidence="6" id="KW-1185">Reference proteome</keyword>
<evidence type="ECO:0000256" key="3">
    <source>
        <dbReference type="PIRSR" id="PIRSR606689-1"/>
    </source>
</evidence>
<dbReference type="STRING" id="1354746.A0A0B2UMA5"/>
<dbReference type="EMBL" id="JOKQ01000001">
    <property type="protein sequence ID" value="KHN70498.1"/>
    <property type="molecule type" value="Genomic_DNA"/>
</dbReference>
<dbReference type="SMART" id="SM00177">
    <property type="entry name" value="ARF"/>
    <property type="match status" value="1"/>
</dbReference>